<feature type="signal peptide" evidence="1">
    <location>
        <begin position="1"/>
        <end position="19"/>
    </location>
</feature>
<sequence length="373" mass="39477">MKQFIYTLSTVVFFLLANACTEATIFMGDGGNEGKGDVEEGVPLSVKNLGLSVEIESRSIATGGAVASPVNPNPLMQVGVSVTKANGSAYASGTHTQVFVYNTAAVLPGWELAEGEERLLLFSEKGTVYGYAPAEKSVSLSGTPKVPVMSGVKVLDKQKFYFSDTSDPVDASTDIQWETDQDDYLYCKVSVEVDRWHPEVSLTMNHALAKVSFRVLETDGGSEFAGSRVKKVVLKSNSGFKKSTSAKLNLATGELGGTMATVGELWFTADGDLRRVGTGVGAGEDDIRKVAIQAFGMVIPVADVPVTLELTLDNGSVFTMAPVTGGGVSTFIANWLKGNNYIYNIQLSPQGISITNVEVAGWAEGGATDVPVE</sequence>
<dbReference type="AlphaFoldDB" id="A0A6G1ZJ04"/>
<accession>A0A6G1ZJ04</accession>
<reference evidence="2" key="1">
    <citation type="journal article" date="2019" name="Nat. Med.">
        <title>A library of human gut bacterial isolates paired with longitudinal multiomics data enables mechanistic microbiome research.</title>
        <authorList>
            <person name="Poyet M."/>
            <person name="Groussin M."/>
            <person name="Gibbons S.M."/>
            <person name="Avila-Pacheco J."/>
            <person name="Jiang X."/>
            <person name="Kearney S.M."/>
            <person name="Perrotta A.R."/>
            <person name="Berdy B."/>
            <person name="Zhao S."/>
            <person name="Lieberman T.D."/>
            <person name="Swanson P.K."/>
            <person name="Smith M."/>
            <person name="Roesemann S."/>
            <person name="Alexander J.E."/>
            <person name="Rich S.A."/>
            <person name="Livny J."/>
            <person name="Vlamakis H."/>
            <person name="Clish C."/>
            <person name="Bullock K."/>
            <person name="Deik A."/>
            <person name="Scott J."/>
            <person name="Pierce K.A."/>
            <person name="Xavier R.J."/>
            <person name="Alm E.J."/>
        </authorList>
    </citation>
    <scope>NUCLEOTIDE SEQUENCE</scope>
    <source>
        <strain evidence="2">BIOML-A4</strain>
    </source>
</reference>
<dbReference type="CDD" id="cd13121">
    <property type="entry name" value="BF2867_like_C"/>
    <property type="match status" value="1"/>
</dbReference>
<dbReference type="EMBL" id="WKLP01000036">
    <property type="protein sequence ID" value="MRY13850.1"/>
    <property type="molecule type" value="Genomic_DNA"/>
</dbReference>
<dbReference type="Gene3D" id="2.60.40.2630">
    <property type="match status" value="1"/>
</dbReference>
<dbReference type="Pfam" id="PF13149">
    <property type="entry name" value="Mfa_like_1"/>
    <property type="match status" value="1"/>
</dbReference>
<organism evidence="2">
    <name type="scientific">Parabacteroides goldsteinii</name>
    <dbReference type="NCBI Taxonomy" id="328812"/>
    <lineage>
        <taxon>Bacteria</taxon>
        <taxon>Pseudomonadati</taxon>
        <taxon>Bacteroidota</taxon>
        <taxon>Bacteroidia</taxon>
        <taxon>Bacteroidales</taxon>
        <taxon>Tannerellaceae</taxon>
        <taxon>Parabacteroides</taxon>
    </lineage>
</organism>
<protein>
    <submittedName>
        <fullName evidence="2">Fimbrillin family protein</fullName>
    </submittedName>
</protein>
<evidence type="ECO:0000256" key="1">
    <source>
        <dbReference type="SAM" id="SignalP"/>
    </source>
</evidence>
<gene>
    <name evidence="2" type="ORF">GKE01_20655</name>
</gene>
<proteinExistence type="predicted"/>
<feature type="chain" id="PRO_5026135384" evidence="1">
    <location>
        <begin position="20"/>
        <end position="373"/>
    </location>
</feature>
<dbReference type="RefSeq" id="WP_010803355.1">
    <property type="nucleotide sequence ID" value="NZ_CAJSYT010000026.1"/>
</dbReference>
<comment type="caution">
    <text evidence="2">The sequence shown here is derived from an EMBL/GenBank/DDBJ whole genome shotgun (WGS) entry which is preliminary data.</text>
</comment>
<evidence type="ECO:0000313" key="2">
    <source>
        <dbReference type="EMBL" id="MRY13850.1"/>
    </source>
</evidence>
<keyword evidence="1" id="KW-0732">Signal</keyword>
<dbReference type="InterPro" id="IPR025049">
    <property type="entry name" value="Mfa-like_1"/>
</dbReference>
<name>A0A6G1ZJ04_9BACT</name>
<dbReference type="CDD" id="cd13120">
    <property type="entry name" value="BF2867_like_N"/>
    <property type="match status" value="1"/>
</dbReference>